<dbReference type="AlphaFoldDB" id="A0ABD7S7V8"/>
<evidence type="ECO:0000313" key="1">
    <source>
        <dbReference type="EMBL" id="TWQ49807.1"/>
    </source>
</evidence>
<proteinExistence type="predicted"/>
<sequence length="90" mass="9943">MGLHPHLASPRKQQNAYRGNTMPSLICDLEDLLASWKAEARTFDACDMPASALAFRDCHRRLSALVSEHTAQTLPPVEHIAASHQQNAQP</sequence>
<dbReference type="EMBL" id="VOCK01000054">
    <property type="protein sequence ID" value="TWQ49807.1"/>
    <property type="molecule type" value="Genomic_DNA"/>
</dbReference>
<gene>
    <name evidence="1" type="ORF">FQK01_20785</name>
</gene>
<reference evidence="2" key="1">
    <citation type="journal article" date="2020" name="Phytopathology">
        <title>Genomic acquisitions in emerging populations of Xanthomonas vasicola pv. vasculorum infecting corn in the U.S. and Argentina.</title>
        <authorList>
            <person name="Perez-Quintero A.L."/>
        </authorList>
    </citation>
    <scope>NUCLEOTIDE SEQUENCE [LARGE SCALE GENOMIC DNA]</scope>
    <source>
        <strain evidence="2">Xvh-L</strain>
    </source>
</reference>
<comment type="caution">
    <text evidence="1">The sequence shown here is derived from an EMBL/GenBank/DDBJ whole genome shotgun (WGS) entry which is preliminary data.</text>
</comment>
<organism evidence="1 2">
    <name type="scientific">Xanthomonas vasicola</name>
    <dbReference type="NCBI Taxonomy" id="56459"/>
    <lineage>
        <taxon>Bacteria</taxon>
        <taxon>Pseudomonadati</taxon>
        <taxon>Pseudomonadota</taxon>
        <taxon>Gammaproteobacteria</taxon>
        <taxon>Lysobacterales</taxon>
        <taxon>Lysobacteraceae</taxon>
        <taxon>Xanthomonas</taxon>
    </lineage>
</organism>
<dbReference type="Proteomes" id="UP000320455">
    <property type="component" value="Unassembled WGS sequence"/>
</dbReference>
<keyword evidence="2" id="KW-1185">Reference proteome</keyword>
<protein>
    <submittedName>
        <fullName evidence="1">Uncharacterized protein</fullName>
    </submittedName>
</protein>
<accession>A0ABD7S7V8</accession>
<evidence type="ECO:0000313" key="2">
    <source>
        <dbReference type="Proteomes" id="UP000320455"/>
    </source>
</evidence>
<name>A0ABD7S7V8_XANVA</name>